<dbReference type="Gene3D" id="3.40.630.10">
    <property type="entry name" value="Zn peptidases"/>
    <property type="match status" value="1"/>
</dbReference>
<proteinExistence type="inferred from homology"/>
<evidence type="ECO:0000256" key="4">
    <source>
        <dbReference type="ARBA" id="ARBA00022438"/>
    </source>
</evidence>
<keyword evidence="11" id="KW-1185">Reference proteome</keyword>
<evidence type="ECO:0000313" key="11">
    <source>
        <dbReference type="Proteomes" id="UP000199492"/>
    </source>
</evidence>
<keyword evidence="7 8" id="KW-0464">Manganese</keyword>
<dbReference type="EMBL" id="FNCZ01000003">
    <property type="protein sequence ID" value="SDH55434.1"/>
    <property type="molecule type" value="Genomic_DNA"/>
</dbReference>
<feature type="binding site" evidence="8">
    <location>
        <position position="319"/>
    </location>
    <ligand>
        <name>Mn(2+)</name>
        <dbReference type="ChEBI" id="CHEBI:29035"/>
        <label>1</label>
    </ligand>
</feature>
<evidence type="ECO:0000256" key="2">
    <source>
        <dbReference type="ARBA" id="ARBA00000967"/>
    </source>
</evidence>
<dbReference type="GO" id="GO:0030145">
    <property type="term" value="F:manganese ion binding"/>
    <property type="evidence" value="ECO:0007669"/>
    <property type="project" value="UniProtKB-UniRule"/>
</dbReference>
<dbReference type="PRINTS" id="PR00481">
    <property type="entry name" value="LAMNOPPTDASE"/>
</dbReference>
<dbReference type="PANTHER" id="PTHR11963">
    <property type="entry name" value="LEUCINE AMINOPEPTIDASE-RELATED"/>
    <property type="match status" value="1"/>
</dbReference>
<accession>A0A1G8DCX9</accession>
<keyword evidence="5 8" id="KW-0645">Protease</keyword>
<dbReference type="Pfam" id="PF00883">
    <property type="entry name" value="Peptidase_M17"/>
    <property type="match status" value="1"/>
</dbReference>
<evidence type="ECO:0000256" key="8">
    <source>
        <dbReference type="HAMAP-Rule" id="MF_00181"/>
    </source>
</evidence>
<evidence type="ECO:0000256" key="1">
    <source>
        <dbReference type="ARBA" id="ARBA00000135"/>
    </source>
</evidence>
<dbReference type="HAMAP" id="MF_00181">
    <property type="entry name" value="Cytosol_peptidase_M17"/>
    <property type="match status" value="1"/>
</dbReference>
<feature type="binding site" evidence="8">
    <location>
        <position position="240"/>
    </location>
    <ligand>
        <name>Mn(2+)</name>
        <dbReference type="ChEBI" id="CHEBI:29035"/>
        <label>1</label>
    </ligand>
</feature>
<comment type="function">
    <text evidence="8">Presumably involved in the processing and regular turnover of intracellular proteins. Catalyzes the removal of unsubstituted N-terminal amino acids from various peptides.</text>
</comment>
<reference evidence="11" key="1">
    <citation type="submission" date="2016-10" db="EMBL/GenBank/DDBJ databases">
        <authorList>
            <person name="Varghese N."/>
            <person name="Submissions S."/>
        </authorList>
    </citation>
    <scope>NUCLEOTIDE SEQUENCE [LARGE SCALE GENOMIC DNA]</scope>
    <source>
        <strain evidence="11">DSM 15363</strain>
    </source>
</reference>
<dbReference type="GO" id="GO:0005737">
    <property type="term" value="C:cytoplasm"/>
    <property type="evidence" value="ECO:0007669"/>
    <property type="project" value="UniProtKB-SubCell"/>
</dbReference>
<dbReference type="InterPro" id="IPR011356">
    <property type="entry name" value="Leucine_aapep/pepB"/>
</dbReference>
<evidence type="ECO:0000256" key="6">
    <source>
        <dbReference type="ARBA" id="ARBA00022801"/>
    </source>
</evidence>
<keyword evidence="8" id="KW-0963">Cytoplasm</keyword>
<name>A0A1G8DCX9_9FLAO</name>
<dbReference type="InterPro" id="IPR023042">
    <property type="entry name" value="Peptidase_M17_leu_NH2_pept"/>
</dbReference>
<dbReference type="PANTHER" id="PTHR11963:SF23">
    <property type="entry name" value="CYTOSOL AMINOPEPTIDASE"/>
    <property type="match status" value="1"/>
</dbReference>
<comment type="subcellular location">
    <subcellularLocation>
        <location evidence="8">Cytoplasm</location>
    </subcellularLocation>
</comment>
<feature type="binding site" evidence="8">
    <location>
        <position position="319"/>
    </location>
    <ligand>
        <name>Mn(2+)</name>
        <dbReference type="ChEBI" id="CHEBI:29035"/>
        <label>2</label>
    </ligand>
</feature>
<dbReference type="EC" id="3.4.11.1" evidence="8"/>
<evidence type="ECO:0000259" key="9">
    <source>
        <dbReference type="Pfam" id="PF00883"/>
    </source>
</evidence>
<gene>
    <name evidence="8" type="primary">pepA</name>
    <name evidence="10" type="ORF">SAMN04489796_103177</name>
</gene>
<dbReference type="EC" id="3.4.11.10" evidence="8"/>
<dbReference type="STRING" id="262004.SAMN04489796_103177"/>
<evidence type="ECO:0000256" key="5">
    <source>
        <dbReference type="ARBA" id="ARBA00022670"/>
    </source>
</evidence>
<feature type="domain" description="Cytosol aminopeptidase" evidence="9">
    <location>
        <begin position="156"/>
        <end position="460"/>
    </location>
</feature>
<organism evidence="10 11">
    <name type="scientific">Winogradskyella thalassocola</name>
    <dbReference type="NCBI Taxonomy" id="262004"/>
    <lineage>
        <taxon>Bacteria</taxon>
        <taxon>Pseudomonadati</taxon>
        <taxon>Bacteroidota</taxon>
        <taxon>Flavobacteriia</taxon>
        <taxon>Flavobacteriales</taxon>
        <taxon>Flavobacteriaceae</taxon>
        <taxon>Winogradskyella</taxon>
    </lineage>
</organism>
<dbReference type="AlphaFoldDB" id="A0A1G8DCX9"/>
<feature type="binding site" evidence="8">
    <location>
        <position position="235"/>
    </location>
    <ligand>
        <name>Mn(2+)</name>
        <dbReference type="ChEBI" id="CHEBI:29035"/>
        <label>2</label>
    </ligand>
</feature>
<dbReference type="GO" id="GO:0006508">
    <property type="term" value="P:proteolysis"/>
    <property type="evidence" value="ECO:0007669"/>
    <property type="project" value="UniProtKB-KW"/>
</dbReference>
<keyword evidence="6 8" id="KW-0378">Hydrolase</keyword>
<comment type="cofactor">
    <cofactor evidence="8">
        <name>Mn(2+)</name>
        <dbReference type="ChEBI" id="CHEBI:29035"/>
    </cofactor>
    <text evidence="8">Binds 2 manganese ions per subunit.</text>
</comment>
<dbReference type="GO" id="GO:0070006">
    <property type="term" value="F:metalloaminopeptidase activity"/>
    <property type="evidence" value="ECO:0007669"/>
    <property type="project" value="InterPro"/>
</dbReference>
<dbReference type="SUPFAM" id="SSF52949">
    <property type="entry name" value="Macro domain-like"/>
    <property type="match status" value="1"/>
</dbReference>
<feature type="active site" evidence="8">
    <location>
        <position position="247"/>
    </location>
</feature>
<feature type="binding site" evidence="8">
    <location>
        <position position="258"/>
    </location>
    <ligand>
        <name>Mn(2+)</name>
        <dbReference type="ChEBI" id="CHEBI:29035"/>
        <label>2</label>
    </ligand>
</feature>
<feature type="binding site" evidence="8">
    <location>
        <position position="240"/>
    </location>
    <ligand>
        <name>Mn(2+)</name>
        <dbReference type="ChEBI" id="CHEBI:29035"/>
        <label>2</label>
    </ligand>
</feature>
<evidence type="ECO:0000256" key="3">
    <source>
        <dbReference type="ARBA" id="ARBA00009528"/>
    </source>
</evidence>
<dbReference type="Gene3D" id="3.40.220.10">
    <property type="entry name" value="Leucine Aminopeptidase, subunit E, domain 1"/>
    <property type="match status" value="1"/>
</dbReference>
<comment type="catalytic activity">
    <reaction evidence="2 8">
        <text>Release of an N-terminal amino acid, preferentially leucine, but not glutamic or aspartic acids.</text>
        <dbReference type="EC" id="3.4.11.10"/>
    </reaction>
</comment>
<feature type="active site" evidence="8">
    <location>
        <position position="321"/>
    </location>
</feature>
<dbReference type="SUPFAM" id="SSF53187">
    <property type="entry name" value="Zn-dependent exopeptidases"/>
    <property type="match status" value="1"/>
</dbReference>
<dbReference type="InterPro" id="IPR000819">
    <property type="entry name" value="Peptidase_M17_C"/>
</dbReference>
<evidence type="ECO:0000256" key="7">
    <source>
        <dbReference type="ARBA" id="ARBA00023211"/>
    </source>
</evidence>
<dbReference type="OrthoDB" id="9809354at2"/>
<dbReference type="Proteomes" id="UP000199492">
    <property type="component" value="Unassembled WGS sequence"/>
</dbReference>
<protein>
    <recommendedName>
        <fullName evidence="8">Probable cytosol aminopeptidase</fullName>
        <ecNumber evidence="8">3.4.11.1</ecNumber>
    </recommendedName>
    <alternativeName>
        <fullName evidence="8">Leucine aminopeptidase</fullName>
        <shortName evidence="8">LAP</shortName>
        <ecNumber evidence="8">3.4.11.10</ecNumber>
    </alternativeName>
    <alternativeName>
        <fullName evidence="8">Leucyl aminopeptidase</fullName>
    </alternativeName>
</protein>
<dbReference type="RefSeq" id="WP_092467494.1">
    <property type="nucleotide sequence ID" value="NZ_FNCZ01000003.1"/>
</dbReference>
<sequence>MTYKHTKALDTTKDFILPCRKDQLDTIKEFLPVENPDFDGSFSTYQLLYGKVGNRIYLIGLGEDKYSAQTENTFHKLAFETQKHWDKSIQVYAEDLSDDETKKAVIGIEMAQYEIGEFKSKKEKANTTTVSFSASKNLKNILEEGTYTGETINKIKALVDAPPNIKTPEYLGDWAEKSAKKADYKCTVLKHKELKKQGFDAVLSVGKGSVNKPVVIITEYTPKTTKKVDIALVGKGITFDSGGLSIKPSTNLHYMKSDMGGAAVVLGVVELVAKLKLNINIVGIVCSAENAVDAESYRPGDVINSYSGKTIEIIDTDAEGRLVLADGLSYAVKNIKPEYLIDLATLTGSVVRTLGYEAAGMFTHNQDMASTMSDIGYKVHERVWQLPMFEEYKTDLHSDIADIRNFSGKPLAGATNAAQFLESFIEDHKNWMHLDIAGVSFGSSPYAKMKSASGYGIQLITEFIKKKASK</sequence>
<feature type="binding site" evidence="8">
    <location>
        <position position="317"/>
    </location>
    <ligand>
        <name>Mn(2+)</name>
        <dbReference type="ChEBI" id="CHEBI:29035"/>
        <label>1</label>
    </ligand>
</feature>
<evidence type="ECO:0000313" key="10">
    <source>
        <dbReference type="EMBL" id="SDH55434.1"/>
    </source>
</evidence>
<keyword evidence="4 8" id="KW-0031">Aminopeptidase</keyword>
<comment type="catalytic activity">
    <reaction evidence="1 8">
        <text>Release of an N-terminal amino acid, Xaa-|-Yaa-, in which Xaa is preferably Leu, but may be other amino acids including Pro although not Arg or Lys, and Yaa may be Pro. Amino acid amides and methyl esters are also readily hydrolyzed, but rates on arylamides are exceedingly low.</text>
        <dbReference type="EC" id="3.4.11.1"/>
    </reaction>
</comment>
<dbReference type="CDD" id="cd00433">
    <property type="entry name" value="Peptidase_M17"/>
    <property type="match status" value="1"/>
</dbReference>
<comment type="similarity">
    <text evidence="3 8">Belongs to the peptidase M17 family.</text>
</comment>
<dbReference type="InterPro" id="IPR043472">
    <property type="entry name" value="Macro_dom-like"/>
</dbReference>
<keyword evidence="8" id="KW-0479">Metal-binding</keyword>